<dbReference type="OrthoDB" id="9770415at2"/>
<dbReference type="InterPro" id="IPR027417">
    <property type="entry name" value="P-loop_NTPase"/>
</dbReference>
<evidence type="ECO:0000313" key="12">
    <source>
        <dbReference type="Proteomes" id="UP000015961"/>
    </source>
</evidence>
<evidence type="ECO:0000256" key="6">
    <source>
        <dbReference type="ARBA" id="ARBA00022989"/>
    </source>
</evidence>
<dbReference type="FunFam" id="3.40.50.300:FF:000287">
    <property type="entry name" value="Multidrug ABC transporter ATP-binding protein"/>
    <property type="match status" value="1"/>
</dbReference>
<dbReference type="InterPro" id="IPR039421">
    <property type="entry name" value="Type_1_exporter"/>
</dbReference>
<gene>
    <name evidence="11" type="ORF">I573_01858</name>
</gene>
<dbReference type="InterPro" id="IPR036640">
    <property type="entry name" value="ABC1_TM_sf"/>
</dbReference>
<dbReference type="Gene3D" id="3.40.50.300">
    <property type="entry name" value="P-loop containing nucleotide triphosphate hydrolases"/>
    <property type="match status" value="1"/>
</dbReference>
<keyword evidence="3 8" id="KW-0812">Transmembrane</keyword>
<feature type="domain" description="ABC transmembrane type-1" evidence="10">
    <location>
        <begin position="35"/>
        <end position="319"/>
    </location>
</feature>
<dbReference type="PROSITE" id="PS00211">
    <property type="entry name" value="ABC_TRANSPORTER_1"/>
    <property type="match status" value="1"/>
</dbReference>
<dbReference type="GO" id="GO:0005886">
    <property type="term" value="C:plasma membrane"/>
    <property type="evidence" value="ECO:0007669"/>
    <property type="project" value="UniProtKB-SubCell"/>
</dbReference>
<organism evidence="11 12">
    <name type="scientific">Enterococcus sulfureus ATCC 49903</name>
    <dbReference type="NCBI Taxonomy" id="1140003"/>
    <lineage>
        <taxon>Bacteria</taxon>
        <taxon>Bacillati</taxon>
        <taxon>Bacillota</taxon>
        <taxon>Bacilli</taxon>
        <taxon>Lactobacillales</taxon>
        <taxon>Enterococcaceae</taxon>
        <taxon>Enterococcus</taxon>
    </lineage>
</organism>
<evidence type="ECO:0000256" key="2">
    <source>
        <dbReference type="ARBA" id="ARBA00022448"/>
    </source>
</evidence>
<dbReference type="PROSITE" id="PS50929">
    <property type="entry name" value="ABC_TM1F"/>
    <property type="match status" value="1"/>
</dbReference>
<evidence type="ECO:0000256" key="7">
    <source>
        <dbReference type="ARBA" id="ARBA00023136"/>
    </source>
</evidence>
<protein>
    <submittedName>
        <fullName evidence="11">ABC transporter ATP-binding protein</fullName>
    </submittedName>
</protein>
<evidence type="ECO:0000256" key="3">
    <source>
        <dbReference type="ARBA" id="ARBA00022692"/>
    </source>
</evidence>
<dbReference type="EMBL" id="ASWO01000005">
    <property type="protein sequence ID" value="EOT84131.1"/>
    <property type="molecule type" value="Genomic_DNA"/>
</dbReference>
<reference evidence="11 12" key="1">
    <citation type="submission" date="2013-03" db="EMBL/GenBank/DDBJ databases">
        <title>The Genome Sequence of Enterococcus sulfureus ATCC_49903 (PacBio/Illumina hybrid assembly).</title>
        <authorList>
            <consortium name="The Broad Institute Genomics Platform"/>
            <consortium name="The Broad Institute Genome Sequencing Center for Infectious Disease"/>
            <person name="Earl A."/>
            <person name="Russ C."/>
            <person name="Gilmore M."/>
            <person name="Surin D."/>
            <person name="Walker B."/>
            <person name="Young S."/>
            <person name="Zeng Q."/>
            <person name="Gargeya S."/>
            <person name="Fitzgerald M."/>
            <person name="Haas B."/>
            <person name="Abouelleil A."/>
            <person name="Allen A.W."/>
            <person name="Alvarado L."/>
            <person name="Arachchi H.M."/>
            <person name="Berlin A.M."/>
            <person name="Chapman S.B."/>
            <person name="Gainer-Dewar J."/>
            <person name="Goldberg J."/>
            <person name="Griggs A."/>
            <person name="Gujja S."/>
            <person name="Hansen M."/>
            <person name="Howarth C."/>
            <person name="Imamovic A."/>
            <person name="Ireland A."/>
            <person name="Larimer J."/>
            <person name="McCowan C."/>
            <person name="Murphy C."/>
            <person name="Pearson M."/>
            <person name="Poon T.W."/>
            <person name="Priest M."/>
            <person name="Roberts A."/>
            <person name="Saif S."/>
            <person name="Shea T."/>
            <person name="Sisk P."/>
            <person name="Sykes S."/>
            <person name="Wortman J."/>
            <person name="Nusbaum C."/>
            <person name="Birren B."/>
        </authorList>
    </citation>
    <scope>NUCLEOTIDE SEQUENCE [LARGE SCALE GENOMIC DNA]</scope>
    <source>
        <strain evidence="11 12">ATCC 49903</strain>
    </source>
</reference>
<keyword evidence="4" id="KW-0547">Nucleotide-binding</keyword>
<keyword evidence="5 11" id="KW-0067">ATP-binding</keyword>
<feature type="transmembrane region" description="Helical" evidence="8">
    <location>
        <begin position="71"/>
        <end position="93"/>
    </location>
</feature>
<comment type="subcellular location">
    <subcellularLocation>
        <location evidence="1">Cell membrane</location>
        <topology evidence="1">Multi-pass membrane protein</topology>
    </subcellularLocation>
</comment>
<evidence type="ECO:0000313" key="11">
    <source>
        <dbReference type="EMBL" id="EOT84131.1"/>
    </source>
</evidence>
<keyword evidence="7 8" id="KW-0472">Membrane</keyword>
<dbReference type="Pfam" id="PF00664">
    <property type="entry name" value="ABC_membrane"/>
    <property type="match status" value="1"/>
</dbReference>
<dbReference type="CDD" id="cd03254">
    <property type="entry name" value="ABCC_Glucan_exporter_like"/>
    <property type="match status" value="1"/>
</dbReference>
<dbReference type="CDD" id="cd18544">
    <property type="entry name" value="ABC_6TM_TmrA_like"/>
    <property type="match status" value="1"/>
</dbReference>
<dbReference type="InterPro" id="IPR003593">
    <property type="entry name" value="AAA+_ATPase"/>
</dbReference>
<dbReference type="SUPFAM" id="SSF52540">
    <property type="entry name" value="P-loop containing nucleoside triphosphate hydrolases"/>
    <property type="match status" value="1"/>
</dbReference>
<dbReference type="PANTHER" id="PTHR24221:SF430">
    <property type="entry name" value="MULTIDRUG RESISTANCE ABC TRANSPORTER ATP-BINDING_PERMEASE PROTEIN YHEH-RELATED"/>
    <property type="match status" value="1"/>
</dbReference>
<keyword evidence="2" id="KW-0813">Transport</keyword>
<evidence type="ECO:0000256" key="1">
    <source>
        <dbReference type="ARBA" id="ARBA00004651"/>
    </source>
</evidence>
<evidence type="ECO:0000259" key="9">
    <source>
        <dbReference type="PROSITE" id="PS50893"/>
    </source>
</evidence>
<feature type="transmembrane region" description="Helical" evidence="8">
    <location>
        <begin position="173"/>
        <end position="193"/>
    </location>
</feature>
<dbReference type="SUPFAM" id="SSF90123">
    <property type="entry name" value="ABC transporter transmembrane region"/>
    <property type="match status" value="1"/>
</dbReference>
<dbReference type="PATRIC" id="fig|1140003.3.peg.777"/>
<dbReference type="eggNOG" id="COG1132">
    <property type="taxonomic scope" value="Bacteria"/>
</dbReference>
<dbReference type="GO" id="GO:0005524">
    <property type="term" value="F:ATP binding"/>
    <property type="evidence" value="ECO:0007669"/>
    <property type="project" value="UniProtKB-KW"/>
</dbReference>
<name>S0P6L8_9ENTE</name>
<dbReference type="InterPro" id="IPR011527">
    <property type="entry name" value="ABC1_TM_dom"/>
</dbReference>
<feature type="transmembrane region" description="Helical" evidence="8">
    <location>
        <begin position="33"/>
        <end position="51"/>
    </location>
</feature>
<feature type="transmembrane region" description="Helical" evidence="8">
    <location>
        <begin position="287"/>
        <end position="304"/>
    </location>
</feature>
<dbReference type="SMART" id="SM00382">
    <property type="entry name" value="AAA"/>
    <property type="match status" value="1"/>
</dbReference>
<dbReference type="GO" id="GO:0016887">
    <property type="term" value="F:ATP hydrolysis activity"/>
    <property type="evidence" value="ECO:0007669"/>
    <property type="project" value="InterPro"/>
</dbReference>
<dbReference type="InterPro" id="IPR003439">
    <property type="entry name" value="ABC_transporter-like_ATP-bd"/>
</dbReference>
<comment type="caution">
    <text evidence="11">The sequence shown here is derived from an EMBL/GenBank/DDBJ whole genome shotgun (WGS) entry which is preliminary data.</text>
</comment>
<dbReference type="AlphaFoldDB" id="S0P6L8"/>
<dbReference type="GO" id="GO:0140359">
    <property type="term" value="F:ABC-type transporter activity"/>
    <property type="evidence" value="ECO:0007669"/>
    <property type="project" value="InterPro"/>
</dbReference>
<sequence length="592" mass="67236">MEKQSEWSKSLPLKEQLVIIKRMLKFTKAYRKTYLIAIGFSLALAIVNILMPKVLQYLIDNYLTTKSATTQIILFFGLLYLIGTLLKAVIWFFQSYLYSMASLKTLQHVRLVLFKKLHTLGMRYFDQTPAGSIVSRVSNDTESLNEFWYVFLTVITGVFAVVSSFIAMFQINAKIACINLLFLPILLFVIWYYQKYSSKIYRQMRERLSQLNTKLNESISGMSIIQQFRQEERLNREFEATNNDYLATRFAMIRTNSLLLAPIINLLYALAVAVSLSLFGIDAMQSPIEVGLIYAFTTYVSSFFNPMTQMMDSLSVFTDGIVASSRILAILDHEEATPQPYAKADATVTQGKIEFRHVTFSYDGQHPVLKDISFIAYPGQTVALVGHTGSGKSSIINVLMRFYEFGEGQVLIDDRDIREFSLTELREKLGLVLQDAFLFYGDISDNIRLMNPKITQFEVEEAARFVQADTFIQKLPGGYQAKVIERGAGYSSGQRQLISFARTIVTQPKILILDEATANIDTETEGFIQEGLQNMRRGRTTIAIAHRLSTIKDADLILVLDHGKIVERGTHEQLIEQMGLYADMYALQSAEV</sequence>
<dbReference type="Gene3D" id="1.20.1560.10">
    <property type="entry name" value="ABC transporter type 1, transmembrane domain"/>
    <property type="match status" value="1"/>
</dbReference>
<dbReference type="Pfam" id="PF00005">
    <property type="entry name" value="ABC_tran"/>
    <property type="match status" value="1"/>
</dbReference>
<evidence type="ECO:0000256" key="5">
    <source>
        <dbReference type="ARBA" id="ARBA00022840"/>
    </source>
</evidence>
<dbReference type="GO" id="GO:0034040">
    <property type="term" value="F:ATPase-coupled lipid transmembrane transporter activity"/>
    <property type="evidence" value="ECO:0007669"/>
    <property type="project" value="TreeGrafter"/>
</dbReference>
<accession>S0P6L8</accession>
<keyword evidence="6 8" id="KW-1133">Transmembrane helix</keyword>
<proteinExistence type="predicted"/>
<evidence type="ECO:0000256" key="4">
    <source>
        <dbReference type="ARBA" id="ARBA00022741"/>
    </source>
</evidence>
<evidence type="ECO:0000256" key="8">
    <source>
        <dbReference type="SAM" id="Phobius"/>
    </source>
</evidence>
<feature type="transmembrane region" description="Helical" evidence="8">
    <location>
        <begin position="147"/>
        <end position="167"/>
    </location>
</feature>
<dbReference type="STRING" id="1140003.OMY_00820"/>
<feature type="transmembrane region" description="Helical" evidence="8">
    <location>
        <begin position="258"/>
        <end position="281"/>
    </location>
</feature>
<dbReference type="RefSeq" id="WP_016185275.1">
    <property type="nucleotide sequence ID" value="NZ_ASWO01000005.1"/>
</dbReference>
<dbReference type="Proteomes" id="UP000015961">
    <property type="component" value="Unassembled WGS sequence"/>
</dbReference>
<dbReference type="PANTHER" id="PTHR24221">
    <property type="entry name" value="ATP-BINDING CASSETTE SUB-FAMILY B"/>
    <property type="match status" value="1"/>
</dbReference>
<evidence type="ECO:0000259" key="10">
    <source>
        <dbReference type="PROSITE" id="PS50929"/>
    </source>
</evidence>
<feature type="domain" description="ABC transporter" evidence="9">
    <location>
        <begin position="353"/>
        <end position="587"/>
    </location>
</feature>
<dbReference type="InterPro" id="IPR017871">
    <property type="entry name" value="ABC_transporter-like_CS"/>
</dbReference>
<keyword evidence="12" id="KW-1185">Reference proteome</keyword>
<dbReference type="PROSITE" id="PS50893">
    <property type="entry name" value="ABC_TRANSPORTER_2"/>
    <property type="match status" value="1"/>
</dbReference>